<dbReference type="GO" id="GO:0005829">
    <property type="term" value="C:cytosol"/>
    <property type="evidence" value="ECO:0007669"/>
    <property type="project" value="TreeGrafter"/>
</dbReference>
<dbReference type="SUPFAM" id="SSF53590">
    <property type="entry name" value="Nucleoside hydrolase"/>
    <property type="match status" value="1"/>
</dbReference>
<organism evidence="4 5">
    <name type="scientific">Geomicrobium halophilum</name>
    <dbReference type="NCBI Taxonomy" id="549000"/>
    <lineage>
        <taxon>Bacteria</taxon>
        <taxon>Bacillati</taxon>
        <taxon>Bacillota</taxon>
        <taxon>Bacilli</taxon>
        <taxon>Bacillales</taxon>
        <taxon>Geomicrobium</taxon>
    </lineage>
</organism>
<gene>
    <name evidence="4" type="ORF">HNR44_003429</name>
</gene>
<evidence type="ECO:0000313" key="5">
    <source>
        <dbReference type="Proteomes" id="UP000568839"/>
    </source>
</evidence>
<keyword evidence="2 4" id="KW-0326">Glycosidase</keyword>
<evidence type="ECO:0000259" key="3">
    <source>
        <dbReference type="Pfam" id="PF01156"/>
    </source>
</evidence>
<accession>A0A841Q0X7</accession>
<dbReference type="InterPro" id="IPR001910">
    <property type="entry name" value="Inosine/uridine_hydrolase_dom"/>
</dbReference>
<dbReference type="AlphaFoldDB" id="A0A841Q0X7"/>
<comment type="caution">
    <text evidence="4">The sequence shown here is derived from an EMBL/GenBank/DDBJ whole genome shotgun (WGS) entry which is preliminary data.</text>
</comment>
<evidence type="ECO:0000256" key="2">
    <source>
        <dbReference type="ARBA" id="ARBA00023295"/>
    </source>
</evidence>
<keyword evidence="1 4" id="KW-0378">Hydrolase</keyword>
<dbReference type="Pfam" id="PF01156">
    <property type="entry name" value="IU_nuc_hydro"/>
    <property type="match status" value="1"/>
</dbReference>
<dbReference type="EMBL" id="JACHHJ010000006">
    <property type="protein sequence ID" value="MBB6451422.1"/>
    <property type="molecule type" value="Genomic_DNA"/>
</dbReference>
<sequence length="312" mass="34290">MSYVILDVDTGIDDALAIAYAAHSPEVNILGITTTFGNATVKETTRNTLQVLDLLEADNIPVMAGADKTFMGDEHREKSTWIHGENGIGDVWLPQPQRGASQMEAHEYIISKVREYPHQVTIVTVANQTNLAAAIQQDQELPKLVREVVVMGGAVTVPGNITPYAEANIYTDPEAANYVFQSGTPITLVGLDVTMKTLLKRNCLDDWRQTNTDLSLFLADMCDFYMEAYRGNQISSEGCALHDPLTVGVLIDPSFVQAVPMHVEVETTGENRGQTVGDKNQPPSNIKVCTDIESDRFVSHFLKRVVHTVTTI</sequence>
<dbReference type="InterPro" id="IPR036452">
    <property type="entry name" value="Ribo_hydro-like"/>
</dbReference>
<dbReference type="RefSeq" id="WP_184405547.1">
    <property type="nucleotide sequence ID" value="NZ_JACHHJ010000006.1"/>
</dbReference>
<evidence type="ECO:0000313" key="4">
    <source>
        <dbReference type="EMBL" id="MBB6451422.1"/>
    </source>
</evidence>
<dbReference type="CDD" id="cd02650">
    <property type="entry name" value="nuc_hydro_CaPnhB"/>
    <property type="match status" value="1"/>
</dbReference>
<name>A0A841Q0X7_9BACL</name>
<proteinExistence type="predicted"/>
<feature type="domain" description="Inosine/uridine-preferring nucleoside hydrolase" evidence="3">
    <location>
        <begin position="4"/>
        <end position="298"/>
    </location>
</feature>
<reference evidence="4 5" key="1">
    <citation type="submission" date="2020-08" db="EMBL/GenBank/DDBJ databases">
        <title>Genomic Encyclopedia of Type Strains, Phase IV (KMG-IV): sequencing the most valuable type-strain genomes for metagenomic binning, comparative biology and taxonomic classification.</title>
        <authorList>
            <person name="Goeker M."/>
        </authorList>
    </citation>
    <scope>NUCLEOTIDE SEQUENCE [LARGE SCALE GENOMIC DNA]</scope>
    <source>
        <strain evidence="4 5">DSM 21769</strain>
    </source>
</reference>
<dbReference type="InterPro" id="IPR023186">
    <property type="entry name" value="IUNH"/>
</dbReference>
<dbReference type="GO" id="GO:0008477">
    <property type="term" value="F:purine nucleosidase activity"/>
    <property type="evidence" value="ECO:0007669"/>
    <property type="project" value="UniProtKB-EC"/>
</dbReference>
<evidence type="ECO:0000256" key="1">
    <source>
        <dbReference type="ARBA" id="ARBA00022801"/>
    </source>
</evidence>
<dbReference type="GO" id="GO:0006152">
    <property type="term" value="P:purine nucleoside catabolic process"/>
    <property type="evidence" value="ECO:0007669"/>
    <property type="project" value="TreeGrafter"/>
</dbReference>
<dbReference type="Proteomes" id="UP000568839">
    <property type="component" value="Unassembled WGS sequence"/>
</dbReference>
<dbReference type="EC" id="3.2.2.1" evidence="4"/>
<protein>
    <submittedName>
        <fullName evidence="4">Purine nucleosidase</fullName>
        <ecNumber evidence="4">3.2.2.1</ecNumber>
    </submittedName>
</protein>
<keyword evidence="5" id="KW-1185">Reference proteome</keyword>
<dbReference type="PANTHER" id="PTHR12304">
    <property type="entry name" value="INOSINE-URIDINE PREFERRING NUCLEOSIDE HYDROLASE"/>
    <property type="match status" value="1"/>
</dbReference>
<dbReference type="PANTHER" id="PTHR12304:SF4">
    <property type="entry name" value="URIDINE NUCLEOSIDASE"/>
    <property type="match status" value="1"/>
</dbReference>
<dbReference type="Gene3D" id="3.90.245.10">
    <property type="entry name" value="Ribonucleoside hydrolase-like"/>
    <property type="match status" value="1"/>
</dbReference>